<gene>
    <name evidence="3" type="ORF">S01H4_41869</name>
</gene>
<evidence type="ECO:0000313" key="3">
    <source>
        <dbReference type="EMBL" id="GAH02490.1"/>
    </source>
</evidence>
<dbReference type="GO" id="GO:0000049">
    <property type="term" value="F:tRNA binding"/>
    <property type="evidence" value="ECO:0007669"/>
    <property type="project" value="TreeGrafter"/>
</dbReference>
<dbReference type="SUPFAM" id="SSF50249">
    <property type="entry name" value="Nucleic acid-binding proteins"/>
    <property type="match status" value="1"/>
</dbReference>
<accession>X1D2N9</accession>
<dbReference type="EMBL" id="BART01022930">
    <property type="protein sequence ID" value="GAH02490.1"/>
    <property type="molecule type" value="Genomic_DNA"/>
</dbReference>
<sequence>MKLWKSNKLKDLLKNKAMSSDVISRYKKAKQIIESGKDAFVSKYDCKNTVGEVIELYSHLKPGESKQESISICGRIIAIRKHGKLTFADIRDQTGDIQLYLDKKRIGDIYDFFDLLDIGDWISIEG</sequence>
<dbReference type="AlphaFoldDB" id="X1D2N9"/>
<name>X1D2N9_9ZZZZ</name>
<dbReference type="GO" id="GO:0006430">
    <property type="term" value="P:lysyl-tRNA aminoacylation"/>
    <property type="evidence" value="ECO:0007669"/>
    <property type="project" value="TreeGrafter"/>
</dbReference>
<evidence type="ECO:0000256" key="1">
    <source>
        <dbReference type="ARBA" id="ARBA00022741"/>
    </source>
</evidence>
<dbReference type="GO" id="GO:0005829">
    <property type="term" value="C:cytosol"/>
    <property type="evidence" value="ECO:0007669"/>
    <property type="project" value="TreeGrafter"/>
</dbReference>
<proteinExistence type="predicted"/>
<dbReference type="InterPro" id="IPR004365">
    <property type="entry name" value="NA-bd_OB_tRNA"/>
</dbReference>
<dbReference type="InterPro" id="IPR012340">
    <property type="entry name" value="NA-bd_OB-fold"/>
</dbReference>
<keyword evidence="1" id="KW-0547">Nucleotide-binding</keyword>
<comment type="caution">
    <text evidence="3">The sequence shown here is derived from an EMBL/GenBank/DDBJ whole genome shotgun (WGS) entry which is preliminary data.</text>
</comment>
<dbReference type="PANTHER" id="PTHR42918">
    <property type="entry name" value="LYSYL-TRNA SYNTHETASE"/>
    <property type="match status" value="1"/>
</dbReference>
<feature type="domain" description="OB" evidence="2">
    <location>
        <begin position="70"/>
        <end position="126"/>
    </location>
</feature>
<dbReference type="PANTHER" id="PTHR42918:SF6">
    <property type="entry name" value="ELONGATION FACTOR P--(R)-BETA-LYSINE LIGASE"/>
    <property type="match status" value="1"/>
</dbReference>
<feature type="non-terminal residue" evidence="3">
    <location>
        <position position="126"/>
    </location>
</feature>
<dbReference type="GO" id="GO:0004824">
    <property type="term" value="F:lysine-tRNA ligase activity"/>
    <property type="evidence" value="ECO:0007669"/>
    <property type="project" value="TreeGrafter"/>
</dbReference>
<dbReference type="Gene3D" id="2.40.50.140">
    <property type="entry name" value="Nucleic acid-binding proteins"/>
    <property type="match status" value="1"/>
</dbReference>
<reference evidence="3" key="1">
    <citation type="journal article" date="2014" name="Front. Microbiol.">
        <title>High frequency of phylogenetically diverse reductive dehalogenase-homologous genes in deep subseafloor sedimentary metagenomes.</title>
        <authorList>
            <person name="Kawai M."/>
            <person name="Futagami T."/>
            <person name="Toyoda A."/>
            <person name="Takaki Y."/>
            <person name="Nishi S."/>
            <person name="Hori S."/>
            <person name="Arai W."/>
            <person name="Tsubouchi T."/>
            <person name="Morono Y."/>
            <person name="Uchiyama I."/>
            <person name="Ito T."/>
            <person name="Fujiyama A."/>
            <person name="Inagaki F."/>
            <person name="Takami H."/>
        </authorList>
    </citation>
    <scope>NUCLEOTIDE SEQUENCE</scope>
    <source>
        <strain evidence="3">Expedition CK06-06</strain>
    </source>
</reference>
<evidence type="ECO:0000259" key="2">
    <source>
        <dbReference type="Pfam" id="PF01336"/>
    </source>
</evidence>
<organism evidence="3">
    <name type="scientific">marine sediment metagenome</name>
    <dbReference type="NCBI Taxonomy" id="412755"/>
    <lineage>
        <taxon>unclassified sequences</taxon>
        <taxon>metagenomes</taxon>
        <taxon>ecological metagenomes</taxon>
    </lineage>
</organism>
<dbReference type="Pfam" id="PF01336">
    <property type="entry name" value="tRNA_anti-codon"/>
    <property type="match status" value="1"/>
</dbReference>
<protein>
    <recommendedName>
        <fullName evidence="2">OB domain-containing protein</fullName>
    </recommendedName>
</protein>